<keyword evidence="5 7" id="KW-1133">Transmembrane helix</keyword>
<dbReference type="GO" id="GO:0016020">
    <property type="term" value="C:membrane"/>
    <property type="evidence" value="ECO:0007669"/>
    <property type="project" value="UniProtKB-SubCell"/>
</dbReference>
<dbReference type="PROSITE" id="PS00216">
    <property type="entry name" value="SUGAR_TRANSPORT_1"/>
    <property type="match status" value="1"/>
</dbReference>
<feature type="transmembrane region" description="Helical" evidence="7">
    <location>
        <begin position="338"/>
        <end position="366"/>
    </location>
</feature>
<keyword evidence="11" id="KW-1185">Reference proteome</keyword>
<keyword evidence="3" id="KW-0813">Transport</keyword>
<evidence type="ECO:0000256" key="6">
    <source>
        <dbReference type="ARBA" id="ARBA00023136"/>
    </source>
</evidence>
<feature type="transmembrane region" description="Helical" evidence="7">
    <location>
        <begin position="49"/>
        <end position="70"/>
    </location>
</feature>
<feature type="transmembrane region" description="Helical" evidence="7">
    <location>
        <begin position="387"/>
        <end position="404"/>
    </location>
</feature>
<dbReference type="SUPFAM" id="SSF103473">
    <property type="entry name" value="MFS general substrate transporter"/>
    <property type="match status" value="1"/>
</dbReference>
<reference evidence="10 11" key="1">
    <citation type="journal article" date="2023" name="Nat. Commun.">
        <title>Origin of minicircular mitochondrial genomes in red algae.</title>
        <authorList>
            <person name="Lee Y."/>
            <person name="Cho C.H."/>
            <person name="Lee Y.M."/>
            <person name="Park S.I."/>
            <person name="Yang J.H."/>
            <person name="West J.A."/>
            <person name="Bhattacharya D."/>
            <person name="Yoon H.S."/>
        </authorList>
    </citation>
    <scope>NUCLEOTIDE SEQUENCE [LARGE SCALE GENOMIC DNA]</scope>
    <source>
        <strain evidence="10 11">CCMP1338</strain>
        <tissue evidence="10">Whole cell</tissue>
    </source>
</reference>
<dbReference type="PANTHER" id="PTHR48023">
    <property type="entry name" value="D-XYLOSE-PROTON SYMPORTER-LIKE 2"/>
    <property type="match status" value="1"/>
</dbReference>
<evidence type="ECO:0000256" key="2">
    <source>
        <dbReference type="ARBA" id="ARBA00010992"/>
    </source>
</evidence>
<dbReference type="GO" id="GO:0022857">
    <property type="term" value="F:transmembrane transporter activity"/>
    <property type="evidence" value="ECO:0007669"/>
    <property type="project" value="InterPro"/>
</dbReference>
<dbReference type="Proteomes" id="UP001157974">
    <property type="component" value="Unassembled WGS sequence"/>
</dbReference>
<comment type="similarity">
    <text evidence="2">Belongs to the major facilitator superfamily. Sugar transporter (TC 2.A.1.1) family.</text>
</comment>
<evidence type="ECO:0000313" key="11">
    <source>
        <dbReference type="Proteomes" id="UP001157974"/>
    </source>
</evidence>
<keyword evidence="4 7" id="KW-0812">Transmembrane</keyword>
<dbReference type="EMBL" id="JAMWBK010000004">
    <property type="protein sequence ID" value="KAJ8905964.1"/>
    <property type="molecule type" value="Genomic_DNA"/>
</dbReference>
<evidence type="ECO:0000259" key="9">
    <source>
        <dbReference type="PROSITE" id="PS50850"/>
    </source>
</evidence>
<dbReference type="InterPro" id="IPR020846">
    <property type="entry name" value="MFS_dom"/>
</dbReference>
<evidence type="ECO:0000313" key="10">
    <source>
        <dbReference type="EMBL" id="KAJ8905964.1"/>
    </source>
</evidence>
<protein>
    <recommendedName>
        <fullName evidence="9">Major facilitator superfamily (MFS) profile domain-containing protein</fullName>
    </recommendedName>
</protein>
<comment type="subcellular location">
    <subcellularLocation>
        <location evidence="1">Membrane</location>
        <topology evidence="1">Multi-pass membrane protein</topology>
    </subcellularLocation>
</comment>
<sequence>MAWFRSFCTAAVVPLLYGMEVGATSNVLKTFQGMREHGINSWEADLTGMKLSAVACGALLGAISGTLTAIQIADRLGRKKELITAALFLVIGGVLSSLANSFNLFFLGRALFGVGEGIGMHAALLYTGEIVPARWRGFCGGSIEVVWVVGMFLINLLGMMTNNSWRESYFSLVVVSTPFLAACFILPESPRWIMLNRGSEGLAEAAFTFRKLGSPEQESIDVCNQILDGLQKDEEEGALNIKNEGGSRKALIVGIVLVLFQQLTGQPTILYHMGEIFYRAGVGEGGPVVVTAVKTIATVIAVSQVENFGRRPLLLTGTSIMGISLLFLSVAYSIQPPFLQHFVILLFTTYVIGYQTGFGPVTWLLLSELFPLKERARTTSICTLTNFCANWVVLFGFDFVRVWFGDSLQYAMYSVLALLGLVFVYLRVPETKGLTLEDIDQRIFAM</sequence>
<dbReference type="Gene3D" id="1.20.1250.20">
    <property type="entry name" value="MFS general substrate transporter like domains"/>
    <property type="match status" value="1"/>
</dbReference>
<keyword evidence="6 7" id="KW-0472">Membrane</keyword>
<dbReference type="InterPro" id="IPR005828">
    <property type="entry name" value="MFS_sugar_transport-like"/>
</dbReference>
<feature type="transmembrane region" description="Helical" evidence="7">
    <location>
        <begin position="410"/>
        <end position="428"/>
    </location>
</feature>
<accession>A0AAV8UV92</accession>
<evidence type="ECO:0000256" key="7">
    <source>
        <dbReference type="SAM" id="Phobius"/>
    </source>
</evidence>
<dbReference type="Pfam" id="PF00083">
    <property type="entry name" value="Sugar_tr"/>
    <property type="match status" value="1"/>
</dbReference>
<dbReference type="PRINTS" id="PR00171">
    <property type="entry name" value="SUGRTRNSPORT"/>
</dbReference>
<feature type="chain" id="PRO_5043361771" description="Major facilitator superfamily (MFS) profile domain-containing protein" evidence="8">
    <location>
        <begin position="19"/>
        <end position="446"/>
    </location>
</feature>
<dbReference type="InterPro" id="IPR050820">
    <property type="entry name" value="MFS_Sugar_Transporter"/>
</dbReference>
<dbReference type="PANTHER" id="PTHR48023:SF4">
    <property type="entry name" value="D-XYLOSE-PROTON SYMPORTER-LIKE 2"/>
    <property type="match status" value="1"/>
</dbReference>
<feature type="domain" description="Major facilitator superfamily (MFS) profile" evidence="9">
    <location>
        <begin position="6"/>
        <end position="432"/>
    </location>
</feature>
<dbReference type="PROSITE" id="PS00217">
    <property type="entry name" value="SUGAR_TRANSPORT_2"/>
    <property type="match status" value="1"/>
</dbReference>
<evidence type="ECO:0000256" key="4">
    <source>
        <dbReference type="ARBA" id="ARBA00022692"/>
    </source>
</evidence>
<dbReference type="InterPro" id="IPR005829">
    <property type="entry name" value="Sugar_transporter_CS"/>
</dbReference>
<evidence type="ECO:0000256" key="1">
    <source>
        <dbReference type="ARBA" id="ARBA00004141"/>
    </source>
</evidence>
<feature type="signal peptide" evidence="8">
    <location>
        <begin position="1"/>
        <end position="18"/>
    </location>
</feature>
<evidence type="ECO:0000256" key="8">
    <source>
        <dbReference type="SAM" id="SignalP"/>
    </source>
</evidence>
<dbReference type="AlphaFoldDB" id="A0AAV8UV92"/>
<proteinExistence type="inferred from homology"/>
<feature type="transmembrane region" description="Helical" evidence="7">
    <location>
        <begin position="169"/>
        <end position="187"/>
    </location>
</feature>
<dbReference type="InterPro" id="IPR036259">
    <property type="entry name" value="MFS_trans_sf"/>
</dbReference>
<evidence type="ECO:0000256" key="3">
    <source>
        <dbReference type="ARBA" id="ARBA00022448"/>
    </source>
</evidence>
<feature type="transmembrane region" description="Helical" evidence="7">
    <location>
        <begin position="313"/>
        <end position="332"/>
    </location>
</feature>
<evidence type="ECO:0000256" key="5">
    <source>
        <dbReference type="ARBA" id="ARBA00022989"/>
    </source>
</evidence>
<feature type="transmembrane region" description="Helical" evidence="7">
    <location>
        <begin position="82"/>
        <end position="99"/>
    </location>
</feature>
<dbReference type="PROSITE" id="PS50850">
    <property type="entry name" value="MFS"/>
    <property type="match status" value="1"/>
</dbReference>
<organism evidence="10 11">
    <name type="scientific">Rhodosorus marinus</name>
    <dbReference type="NCBI Taxonomy" id="101924"/>
    <lineage>
        <taxon>Eukaryota</taxon>
        <taxon>Rhodophyta</taxon>
        <taxon>Stylonematophyceae</taxon>
        <taxon>Stylonematales</taxon>
        <taxon>Stylonemataceae</taxon>
        <taxon>Rhodosorus</taxon>
    </lineage>
</organism>
<name>A0AAV8UV92_9RHOD</name>
<keyword evidence="8" id="KW-0732">Signal</keyword>
<feature type="transmembrane region" description="Helical" evidence="7">
    <location>
        <begin position="138"/>
        <end position="157"/>
    </location>
</feature>
<gene>
    <name evidence="10" type="ORF">NDN08_002465</name>
</gene>
<dbReference type="InterPro" id="IPR003663">
    <property type="entry name" value="Sugar/inositol_transpt"/>
</dbReference>
<dbReference type="GO" id="GO:1904659">
    <property type="term" value="P:D-glucose transmembrane transport"/>
    <property type="evidence" value="ECO:0007669"/>
    <property type="project" value="TreeGrafter"/>
</dbReference>
<comment type="caution">
    <text evidence="10">The sequence shown here is derived from an EMBL/GenBank/DDBJ whole genome shotgun (WGS) entry which is preliminary data.</text>
</comment>